<comment type="caution">
    <text evidence="2">The sequence shown here is derived from an EMBL/GenBank/DDBJ whole genome shotgun (WGS) entry which is preliminary data.</text>
</comment>
<evidence type="ECO:0000313" key="3">
    <source>
        <dbReference type="Proteomes" id="UP000619260"/>
    </source>
</evidence>
<dbReference type="Pfam" id="PF16884">
    <property type="entry name" value="ADH_N_2"/>
    <property type="match status" value="1"/>
</dbReference>
<dbReference type="AlphaFoldDB" id="A0A8J4DRA7"/>
<accession>A0A8J4DRA7</accession>
<dbReference type="SUPFAM" id="SSF50129">
    <property type="entry name" value="GroES-like"/>
    <property type="match status" value="1"/>
</dbReference>
<organism evidence="2 3">
    <name type="scientific">Virgisporangium aliadipatigenens</name>
    <dbReference type="NCBI Taxonomy" id="741659"/>
    <lineage>
        <taxon>Bacteria</taxon>
        <taxon>Bacillati</taxon>
        <taxon>Actinomycetota</taxon>
        <taxon>Actinomycetes</taxon>
        <taxon>Micromonosporales</taxon>
        <taxon>Micromonosporaceae</taxon>
        <taxon>Virgisporangium</taxon>
    </lineage>
</organism>
<proteinExistence type="predicted"/>
<evidence type="ECO:0000313" key="2">
    <source>
        <dbReference type="EMBL" id="GIJ46871.1"/>
    </source>
</evidence>
<sequence length="174" mass="18438">MRNRHLVVAASVRTLVAGGLGPVPGYEVGRALWGKAIGEVTGSADPALPVGATVVHPFGWRTHAVGPAGRFRRVDPDDAFALLSSGLVAFVGPRGAGVRPGDTVQVSGHLPRLAGRDELPPVFADRGGCAAPMRVAEERLTLLRERIDALVRLHDGMAQWLGRRAYDVPPETMT</sequence>
<dbReference type="Gene3D" id="3.90.180.10">
    <property type="entry name" value="Medium-chain alcohol dehydrogenases, catalytic domain"/>
    <property type="match status" value="1"/>
</dbReference>
<evidence type="ECO:0000259" key="1">
    <source>
        <dbReference type="Pfam" id="PF16884"/>
    </source>
</evidence>
<dbReference type="InterPro" id="IPR011032">
    <property type="entry name" value="GroES-like_sf"/>
</dbReference>
<dbReference type="EMBL" id="BOPF01000012">
    <property type="protein sequence ID" value="GIJ46871.1"/>
    <property type="molecule type" value="Genomic_DNA"/>
</dbReference>
<reference evidence="2" key="1">
    <citation type="submission" date="2021-01" db="EMBL/GenBank/DDBJ databases">
        <title>Whole genome shotgun sequence of Virgisporangium aliadipatigenens NBRC 105644.</title>
        <authorList>
            <person name="Komaki H."/>
            <person name="Tamura T."/>
        </authorList>
    </citation>
    <scope>NUCLEOTIDE SEQUENCE</scope>
    <source>
        <strain evidence="2">NBRC 105644</strain>
    </source>
</reference>
<feature type="domain" description="Oxidoreductase N-terminal" evidence="1">
    <location>
        <begin position="2"/>
        <end position="72"/>
    </location>
</feature>
<dbReference type="Proteomes" id="UP000619260">
    <property type="component" value="Unassembled WGS sequence"/>
</dbReference>
<gene>
    <name evidence="2" type="ORF">Val02_37570</name>
</gene>
<keyword evidence="3" id="KW-1185">Reference proteome</keyword>
<name>A0A8J4DRA7_9ACTN</name>
<dbReference type="InterPro" id="IPR041694">
    <property type="entry name" value="ADH_N_2"/>
</dbReference>
<protein>
    <recommendedName>
        <fullName evidence="1">Oxidoreductase N-terminal domain-containing protein</fullName>
    </recommendedName>
</protein>